<dbReference type="PROSITE" id="PS01116">
    <property type="entry name" value="XANTH_URACIL_PERMASE"/>
    <property type="match status" value="1"/>
</dbReference>
<evidence type="ECO:0000313" key="9">
    <source>
        <dbReference type="EMBL" id="HIR56960.1"/>
    </source>
</evidence>
<feature type="transmembrane region" description="Helical" evidence="8">
    <location>
        <begin position="67"/>
        <end position="86"/>
    </location>
</feature>
<evidence type="ECO:0000256" key="3">
    <source>
        <dbReference type="ARBA" id="ARBA00022448"/>
    </source>
</evidence>
<dbReference type="EMBL" id="DVHF01000052">
    <property type="protein sequence ID" value="HIR56960.1"/>
    <property type="molecule type" value="Genomic_DNA"/>
</dbReference>
<keyword evidence="5 8" id="KW-0812">Transmembrane</keyword>
<evidence type="ECO:0000256" key="6">
    <source>
        <dbReference type="ARBA" id="ARBA00022989"/>
    </source>
</evidence>
<protein>
    <submittedName>
        <fullName evidence="9">Uracil permease</fullName>
    </submittedName>
</protein>
<organism evidence="9 10">
    <name type="scientific">Candidatus Gallacutalibacter pullicola</name>
    <dbReference type="NCBI Taxonomy" id="2840830"/>
    <lineage>
        <taxon>Bacteria</taxon>
        <taxon>Bacillati</taxon>
        <taxon>Bacillota</taxon>
        <taxon>Clostridia</taxon>
        <taxon>Eubacteriales</taxon>
        <taxon>Candidatus Gallacutalibacter</taxon>
    </lineage>
</organism>
<gene>
    <name evidence="9" type="primary">uraA</name>
    <name evidence="9" type="ORF">IAA54_04765</name>
</gene>
<dbReference type="PANTHER" id="PTHR42810:SF4">
    <property type="entry name" value="URIC ACID TRANSPORTER UACT"/>
    <property type="match status" value="1"/>
</dbReference>
<feature type="transmembrane region" description="Helical" evidence="8">
    <location>
        <begin position="370"/>
        <end position="389"/>
    </location>
</feature>
<evidence type="ECO:0000256" key="5">
    <source>
        <dbReference type="ARBA" id="ARBA00022692"/>
    </source>
</evidence>
<proteinExistence type="inferred from homology"/>
<name>A0A9D1DQ47_9FIRM</name>
<dbReference type="NCBIfam" id="NF007995">
    <property type="entry name" value="PRK10720.1"/>
    <property type="match status" value="1"/>
</dbReference>
<sequence>MARKAIQVEERPSIGQMIPLSIQHLFAMFSASVLVPNLLGVNPAVVLFMNGVGTLLYILVTKGKAPAFLGSSFAFIAPASIIIATEGMGYEYALGGFVVSGALFCVIAVIIKFVGTKWIDILLPPAAMGAVIALIGLELSGTAADMGGLILSDTYTALDPKKIAVFIVTLAVAVFGSVVFRGFLSVIPILIAIVVGYVLSACLGMVDFTRVSEAPFFMLPNFQLAKFDAAAISIILPATLVVISEHIGHQLVTGEIVGRNLIKEPGLHRTLFGDGFSTMISGLVGSVPTTTYGENMGVMAMTKVYSVWVIGAAGLLSLLLGFFGKISALIQTIPNPVMGGVSFLLYGMIAVSGIRLLVDRRVDYSKSRNLALTAVTMVTGLSGAFIQIGQVQLTGMALAALVAMALSLVFYIIDRFHLANDYDE</sequence>
<evidence type="ECO:0000256" key="4">
    <source>
        <dbReference type="ARBA" id="ARBA00022475"/>
    </source>
</evidence>
<feature type="transmembrane region" description="Helical" evidence="8">
    <location>
        <begin position="163"/>
        <end position="180"/>
    </location>
</feature>
<keyword evidence="7 8" id="KW-0472">Membrane</keyword>
<comment type="caution">
    <text evidence="9">The sequence shown here is derived from an EMBL/GenBank/DDBJ whole genome shotgun (WGS) entry which is preliminary data.</text>
</comment>
<feature type="transmembrane region" description="Helical" evidence="8">
    <location>
        <begin position="121"/>
        <end position="143"/>
    </location>
</feature>
<evidence type="ECO:0000256" key="2">
    <source>
        <dbReference type="ARBA" id="ARBA00008821"/>
    </source>
</evidence>
<feature type="transmembrane region" description="Helical" evidence="8">
    <location>
        <begin position="336"/>
        <end position="358"/>
    </location>
</feature>
<keyword evidence="4" id="KW-1003">Cell membrane</keyword>
<evidence type="ECO:0000256" key="8">
    <source>
        <dbReference type="SAM" id="Phobius"/>
    </source>
</evidence>
<feature type="transmembrane region" description="Helical" evidence="8">
    <location>
        <begin position="187"/>
        <end position="206"/>
    </location>
</feature>
<feature type="transmembrane region" description="Helical" evidence="8">
    <location>
        <begin position="41"/>
        <end position="60"/>
    </location>
</feature>
<dbReference type="GO" id="GO:0005886">
    <property type="term" value="C:plasma membrane"/>
    <property type="evidence" value="ECO:0007669"/>
    <property type="project" value="UniProtKB-SubCell"/>
</dbReference>
<comment type="similarity">
    <text evidence="2">Belongs to the nucleobase:cation symporter-2 (NCS2) (TC 2.A.40) family.</text>
</comment>
<keyword evidence="6 8" id="KW-1133">Transmembrane helix</keyword>
<feature type="transmembrane region" description="Helical" evidence="8">
    <location>
        <begin position="226"/>
        <end position="243"/>
    </location>
</feature>
<dbReference type="NCBIfam" id="TIGR00801">
    <property type="entry name" value="ncs2"/>
    <property type="match status" value="1"/>
</dbReference>
<evidence type="ECO:0000256" key="1">
    <source>
        <dbReference type="ARBA" id="ARBA00004651"/>
    </source>
</evidence>
<feature type="transmembrane region" description="Helical" evidence="8">
    <location>
        <begin position="12"/>
        <end position="35"/>
    </location>
</feature>
<dbReference type="InterPro" id="IPR006042">
    <property type="entry name" value="Xan_ur_permease"/>
</dbReference>
<keyword evidence="3" id="KW-0813">Transport</keyword>
<evidence type="ECO:0000313" key="10">
    <source>
        <dbReference type="Proteomes" id="UP000886785"/>
    </source>
</evidence>
<feature type="transmembrane region" description="Helical" evidence="8">
    <location>
        <begin position="304"/>
        <end position="324"/>
    </location>
</feature>
<feature type="transmembrane region" description="Helical" evidence="8">
    <location>
        <begin position="92"/>
        <end position="114"/>
    </location>
</feature>
<dbReference type="Proteomes" id="UP000886785">
    <property type="component" value="Unassembled WGS sequence"/>
</dbReference>
<dbReference type="GO" id="GO:0042907">
    <property type="term" value="F:xanthine transmembrane transporter activity"/>
    <property type="evidence" value="ECO:0007669"/>
    <property type="project" value="TreeGrafter"/>
</dbReference>
<dbReference type="InterPro" id="IPR006043">
    <property type="entry name" value="NCS2"/>
</dbReference>
<evidence type="ECO:0000256" key="7">
    <source>
        <dbReference type="ARBA" id="ARBA00023136"/>
    </source>
</evidence>
<reference evidence="9" key="2">
    <citation type="journal article" date="2021" name="PeerJ">
        <title>Extensive microbial diversity within the chicken gut microbiome revealed by metagenomics and culture.</title>
        <authorList>
            <person name="Gilroy R."/>
            <person name="Ravi A."/>
            <person name="Getino M."/>
            <person name="Pursley I."/>
            <person name="Horton D.L."/>
            <person name="Alikhan N.F."/>
            <person name="Baker D."/>
            <person name="Gharbi K."/>
            <person name="Hall N."/>
            <person name="Watson M."/>
            <person name="Adriaenssens E.M."/>
            <person name="Foster-Nyarko E."/>
            <person name="Jarju S."/>
            <person name="Secka A."/>
            <person name="Antonio M."/>
            <person name="Oren A."/>
            <person name="Chaudhuri R.R."/>
            <person name="La Ragione R."/>
            <person name="Hildebrand F."/>
            <person name="Pallen M.J."/>
        </authorList>
    </citation>
    <scope>NUCLEOTIDE SEQUENCE</scope>
    <source>
        <strain evidence="9">ChiSjej1B19-7085</strain>
    </source>
</reference>
<dbReference type="Pfam" id="PF00860">
    <property type="entry name" value="Xan_ur_permease"/>
    <property type="match status" value="1"/>
</dbReference>
<reference evidence="9" key="1">
    <citation type="submission" date="2020-10" db="EMBL/GenBank/DDBJ databases">
        <authorList>
            <person name="Gilroy R."/>
        </authorList>
    </citation>
    <scope>NUCLEOTIDE SEQUENCE</scope>
    <source>
        <strain evidence="9">ChiSjej1B19-7085</strain>
    </source>
</reference>
<feature type="transmembrane region" description="Helical" evidence="8">
    <location>
        <begin position="395"/>
        <end position="413"/>
    </location>
</feature>
<accession>A0A9D1DQ47</accession>
<dbReference type="AlphaFoldDB" id="A0A9D1DQ47"/>
<dbReference type="PANTHER" id="PTHR42810">
    <property type="entry name" value="PURINE PERMEASE C1399.01C-RELATED"/>
    <property type="match status" value="1"/>
</dbReference>
<comment type="subcellular location">
    <subcellularLocation>
        <location evidence="1">Cell membrane</location>
        <topology evidence="1">Multi-pass membrane protein</topology>
    </subcellularLocation>
</comment>